<sequence length="305" mass="36549">MSEDLTYHGNFDEIKNDYIYARYLIFIAHNIPNDKNHFFNTTYQHTDDMSHAITNLKAQHYKSAFKTLYAIFDKIAYFLNSFYDYNDVDAKIYFHNFFGKFENGRLKPHSKLKESNNQFLHALFYILKDIRDSNHKDNSFDSESYWLDPDAEQFSKIRNAIEHKSLKIIDEFGYKLLKTETDFYEKALTEEKNNLTHLESEIYVICKEIKIYKDNHHQENLKELIEQRDKLSRKITLSKIKINEKTKRAKHSLMICETDFESRLTLLMKLVRRSIIYLSLAIHWEQQKSKDNNTVLISREVPLKK</sequence>
<comment type="caution">
    <text evidence="3">The sequence shown here is derived from an EMBL/GenBank/DDBJ whole genome shotgun (WGS) entry which is preliminary data.</text>
</comment>
<protein>
    <recommendedName>
        <fullName evidence="2">LA2681-like HEPN domain-containing protein</fullName>
    </recommendedName>
</protein>
<dbReference type="EMBL" id="JAENMS010000001">
    <property type="protein sequence ID" value="MBL5933540.1"/>
    <property type="molecule type" value="Genomic_DNA"/>
</dbReference>
<organism evidence="3 4">
    <name type="scientific">Lelliottia amnigena</name>
    <name type="common">Enterobacter amnigenus</name>
    <dbReference type="NCBI Taxonomy" id="61646"/>
    <lineage>
        <taxon>Bacteria</taxon>
        <taxon>Pseudomonadati</taxon>
        <taxon>Pseudomonadota</taxon>
        <taxon>Gammaproteobacteria</taxon>
        <taxon>Enterobacterales</taxon>
        <taxon>Enterobacteriaceae</taxon>
        <taxon>Lelliottia</taxon>
    </lineage>
</organism>
<evidence type="ECO:0000313" key="4">
    <source>
        <dbReference type="Proteomes" id="UP000653275"/>
    </source>
</evidence>
<keyword evidence="1" id="KW-0175">Coiled coil</keyword>
<evidence type="ECO:0000259" key="2">
    <source>
        <dbReference type="Pfam" id="PF18733"/>
    </source>
</evidence>
<feature type="coiled-coil region" evidence="1">
    <location>
        <begin position="181"/>
        <end position="241"/>
    </location>
</feature>
<dbReference type="AlphaFoldDB" id="A0AAP2F0Q1"/>
<accession>A0AAP2F0Q1</accession>
<dbReference type="Proteomes" id="UP000653275">
    <property type="component" value="Unassembled WGS sequence"/>
</dbReference>
<name>A0AAP2F0Q1_LELAM</name>
<gene>
    <name evidence="3" type="ORF">I7V27_03550</name>
</gene>
<proteinExistence type="predicted"/>
<evidence type="ECO:0000256" key="1">
    <source>
        <dbReference type="SAM" id="Coils"/>
    </source>
</evidence>
<feature type="domain" description="LA2681-like HEPN" evidence="2">
    <location>
        <begin position="6"/>
        <end position="176"/>
    </location>
</feature>
<evidence type="ECO:0000313" key="3">
    <source>
        <dbReference type="EMBL" id="MBL5933540.1"/>
    </source>
</evidence>
<dbReference type="Pfam" id="PF18733">
    <property type="entry name" value="HEPN_LA2681"/>
    <property type="match status" value="1"/>
</dbReference>
<dbReference type="InterPro" id="IPR040826">
    <property type="entry name" value="HEPN_LA2681"/>
</dbReference>
<reference evidence="3" key="1">
    <citation type="submission" date="2020-12" db="EMBL/GenBank/DDBJ databases">
        <title>Draft genome sequence of Enterobacter spp., Lelliottia spp. and Serratia spp. isolated from drinking water reservoirs and lakes.</title>
        <authorList>
            <person name="Reitter C."/>
            <person name="Neuhaus K."/>
            <person name="Huegler M."/>
        </authorList>
    </citation>
    <scope>NUCLEOTIDE SEQUENCE</scope>
    <source>
        <strain evidence="3">TZW15</strain>
    </source>
</reference>